<evidence type="ECO:0000313" key="3">
    <source>
        <dbReference type="Proteomes" id="UP000006906"/>
    </source>
</evidence>
<organism evidence="2 3">
    <name type="scientific">Chlamydomonas reinhardtii</name>
    <name type="common">Chlamydomonas smithii</name>
    <dbReference type="NCBI Taxonomy" id="3055"/>
    <lineage>
        <taxon>Eukaryota</taxon>
        <taxon>Viridiplantae</taxon>
        <taxon>Chlorophyta</taxon>
        <taxon>core chlorophytes</taxon>
        <taxon>Chlorophyceae</taxon>
        <taxon>CS clade</taxon>
        <taxon>Chlamydomonadales</taxon>
        <taxon>Chlamydomonadaceae</taxon>
        <taxon>Chlamydomonas</taxon>
    </lineage>
</organism>
<sequence length="89" mass="9591">MATPDGLARAKLRPARADLIIRAQASAAGLGVGSASGAGDQYDRRWQEVMSPSSADHAAMQEGPHPMVWHSRPSALSWTRFPSRPRRGI</sequence>
<dbReference type="RefSeq" id="XP_042919896.1">
    <property type="nucleotide sequence ID" value="XM_043066499.1"/>
</dbReference>
<dbReference type="EMBL" id="CM008971">
    <property type="protein sequence ID" value="PNW77108.1"/>
    <property type="molecule type" value="Genomic_DNA"/>
</dbReference>
<name>A0A2K3D9A0_CHLRE</name>
<dbReference type="Proteomes" id="UP000006906">
    <property type="component" value="Chromosome 10"/>
</dbReference>
<accession>A0A2K3D9A0</accession>
<reference evidence="2 3" key="1">
    <citation type="journal article" date="2007" name="Science">
        <title>The Chlamydomonas genome reveals the evolution of key animal and plant functions.</title>
        <authorList>
            <person name="Merchant S.S."/>
            <person name="Prochnik S.E."/>
            <person name="Vallon O."/>
            <person name="Harris E.H."/>
            <person name="Karpowicz S.J."/>
            <person name="Witman G.B."/>
            <person name="Terry A."/>
            <person name="Salamov A."/>
            <person name="Fritz-Laylin L.K."/>
            <person name="Marechal-Drouard L."/>
            <person name="Marshall W.F."/>
            <person name="Qu L.H."/>
            <person name="Nelson D.R."/>
            <person name="Sanderfoot A.A."/>
            <person name="Spalding M.H."/>
            <person name="Kapitonov V.V."/>
            <person name="Ren Q."/>
            <person name="Ferris P."/>
            <person name="Lindquist E."/>
            <person name="Shapiro H."/>
            <person name="Lucas S.M."/>
            <person name="Grimwood J."/>
            <person name="Schmutz J."/>
            <person name="Cardol P."/>
            <person name="Cerutti H."/>
            <person name="Chanfreau G."/>
            <person name="Chen C.L."/>
            <person name="Cognat V."/>
            <person name="Croft M.T."/>
            <person name="Dent R."/>
            <person name="Dutcher S."/>
            <person name="Fernandez E."/>
            <person name="Fukuzawa H."/>
            <person name="Gonzalez-Ballester D."/>
            <person name="Gonzalez-Halphen D."/>
            <person name="Hallmann A."/>
            <person name="Hanikenne M."/>
            <person name="Hippler M."/>
            <person name="Inwood W."/>
            <person name="Jabbari K."/>
            <person name="Kalanon M."/>
            <person name="Kuras R."/>
            <person name="Lefebvre P.A."/>
            <person name="Lemaire S.D."/>
            <person name="Lobanov A.V."/>
            <person name="Lohr M."/>
            <person name="Manuell A."/>
            <person name="Meier I."/>
            <person name="Mets L."/>
            <person name="Mittag M."/>
            <person name="Mittelmeier T."/>
            <person name="Moroney J.V."/>
            <person name="Moseley J."/>
            <person name="Napoli C."/>
            <person name="Nedelcu A.M."/>
            <person name="Niyogi K."/>
            <person name="Novoselov S.V."/>
            <person name="Paulsen I.T."/>
            <person name="Pazour G."/>
            <person name="Purton S."/>
            <person name="Ral J.P."/>
            <person name="Riano-Pachon D.M."/>
            <person name="Riekhof W."/>
            <person name="Rymarquis L."/>
            <person name="Schroda M."/>
            <person name="Stern D."/>
            <person name="Umen J."/>
            <person name="Willows R."/>
            <person name="Wilson N."/>
            <person name="Zimmer S.L."/>
            <person name="Allmer J."/>
            <person name="Balk J."/>
            <person name="Bisova K."/>
            <person name="Chen C.J."/>
            <person name="Elias M."/>
            <person name="Gendler K."/>
            <person name="Hauser C."/>
            <person name="Lamb M.R."/>
            <person name="Ledford H."/>
            <person name="Long J.C."/>
            <person name="Minagawa J."/>
            <person name="Page M.D."/>
            <person name="Pan J."/>
            <person name="Pootakham W."/>
            <person name="Roje S."/>
            <person name="Rose A."/>
            <person name="Stahlberg E."/>
            <person name="Terauchi A.M."/>
            <person name="Yang P."/>
            <person name="Ball S."/>
            <person name="Bowler C."/>
            <person name="Dieckmann C.L."/>
            <person name="Gladyshev V.N."/>
            <person name="Green P."/>
            <person name="Jorgensen R."/>
            <person name="Mayfield S."/>
            <person name="Mueller-Roeber B."/>
            <person name="Rajamani S."/>
            <person name="Sayre R.T."/>
            <person name="Brokstein P."/>
            <person name="Dubchak I."/>
            <person name="Goodstein D."/>
            <person name="Hornick L."/>
            <person name="Huang Y.W."/>
            <person name="Jhaveri J."/>
            <person name="Luo Y."/>
            <person name="Martinez D."/>
            <person name="Ngau W.C."/>
            <person name="Otillar B."/>
            <person name="Poliakov A."/>
            <person name="Porter A."/>
            <person name="Szajkowski L."/>
            <person name="Werner G."/>
            <person name="Zhou K."/>
            <person name="Grigoriev I.V."/>
            <person name="Rokhsar D.S."/>
            <person name="Grossman A.R."/>
        </authorList>
    </citation>
    <scope>NUCLEOTIDE SEQUENCE [LARGE SCALE GENOMIC DNA]</scope>
    <source>
        <strain evidence="3">CC-503</strain>
    </source>
</reference>
<protein>
    <submittedName>
        <fullName evidence="2">Uncharacterized protein</fullName>
    </submittedName>
</protein>
<evidence type="ECO:0000313" key="2">
    <source>
        <dbReference type="EMBL" id="PNW77108.1"/>
    </source>
</evidence>
<gene>
    <name evidence="2" type="ORF">CHLRE_10g422419v5</name>
</gene>
<dbReference type="AlphaFoldDB" id="A0A2K3D9A0"/>
<dbReference type="InParanoid" id="A0A2K3D9A0"/>
<dbReference type="GeneID" id="66054954"/>
<feature type="region of interest" description="Disordered" evidence="1">
    <location>
        <begin position="50"/>
        <end position="71"/>
    </location>
</feature>
<evidence type="ECO:0000256" key="1">
    <source>
        <dbReference type="SAM" id="MobiDB-lite"/>
    </source>
</evidence>
<dbReference type="Gramene" id="PNW77108">
    <property type="protein sequence ID" value="PNW77108"/>
    <property type="gene ID" value="CHLRE_10g422419v5"/>
</dbReference>
<proteinExistence type="predicted"/>
<keyword evidence="3" id="KW-1185">Reference proteome</keyword>
<dbReference type="KEGG" id="cre:CHLRE_10g422419v5"/>